<dbReference type="OrthoDB" id="3266227at2759"/>
<evidence type="ECO:0000313" key="1">
    <source>
        <dbReference type="EMBL" id="TDL14070.1"/>
    </source>
</evidence>
<keyword evidence="2" id="KW-1185">Reference proteome</keyword>
<accession>A0A4Y7PI34</accession>
<dbReference type="Gene3D" id="2.80.10.50">
    <property type="match status" value="1"/>
</dbReference>
<reference evidence="1 2" key="1">
    <citation type="submission" date="2018-06" db="EMBL/GenBank/DDBJ databases">
        <title>A transcriptomic atlas of mushroom development highlights an independent origin of complex multicellularity.</title>
        <authorList>
            <consortium name="DOE Joint Genome Institute"/>
            <person name="Krizsan K."/>
            <person name="Almasi E."/>
            <person name="Merenyi Z."/>
            <person name="Sahu N."/>
            <person name="Viragh M."/>
            <person name="Koszo T."/>
            <person name="Mondo S."/>
            <person name="Kiss B."/>
            <person name="Balint B."/>
            <person name="Kues U."/>
            <person name="Barry K."/>
            <person name="Hegedus J.C."/>
            <person name="Henrissat B."/>
            <person name="Johnson J."/>
            <person name="Lipzen A."/>
            <person name="Ohm R."/>
            <person name="Nagy I."/>
            <person name="Pangilinan J."/>
            <person name="Yan J."/>
            <person name="Xiong Y."/>
            <person name="Grigoriev I.V."/>
            <person name="Hibbett D.S."/>
            <person name="Nagy L.G."/>
        </authorList>
    </citation>
    <scope>NUCLEOTIDE SEQUENCE [LARGE SCALE GENOMIC DNA]</scope>
    <source>
        <strain evidence="1 2">SZMC22713</strain>
    </source>
</reference>
<gene>
    <name evidence="1" type="ORF">BD410DRAFT_846379</name>
</gene>
<dbReference type="Proteomes" id="UP000294933">
    <property type="component" value="Unassembled WGS sequence"/>
</dbReference>
<dbReference type="VEuPathDB" id="FungiDB:BD410DRAFT_846379"/>
<name>A0A4Y7PI34_9AGAM</name>
<evidence type="ECO:0008006" key="3">
    <source>
        <dbReference type="Google" id="ProtNLM"/>
    </source>
</evidence>
<sequence>MSKATIPTGTYVIENVDRCNDVFLADDGRALVAGSSDADADPPSESCWKLTRLRNGRYLIRHAEQQNRYACWPVGFCQGSEVVTSPTPHHWVVTEAKVKETYVISHARCQLYWGIEDDEEGRPVSAPESNYFRRN</sequence>
<dbReference type="AlphaFoldDB" id="A0A4Y7PI34"/>
<protein>
    <recommendedName>
        <fullName evidence="3">Ricin B lectin domain-containing protein</fullName>
    </recommendedName>
</protein>
<proteinExistence type="predicted"/>
<evidence type="ECO:0000313" key="2">
    <source>
        <dbReference type="Proteomes" id="UP000294933"/>
    </source>
</evidence>
<organism evidence="1 2">
    <name type="scientific">Rickenella mellea</name>
    <dbReference type="NCBI Taxonomy" id="50990"/>
    <lineage>
        <taxon>Eukaryota</taxon>
        <taxon>Fungi</taxon>
        <taxon>Dikarya</taxon>
        <taxon>Basidiomycota</taxon>
        <taxon>Agaricomycotina</taxon>
        <taxon>Agaricomycetes</taxon>
        <taxon>Hymenochaetales</taxon>
        <taxon>Rickenellaceae</taxon>
        <taxon>Rickenella</taxon>
    </lineage>
</organism>
<dbReference type="EMBL" id="ML170397">
    <property type="protein sequence ID" value="TDL14070.1"/>
    <property type="molecule type" value="Genomic_DNA"/>
</dbReference>